<proteinExistence type="predicted"/>
<accession>A0A248TPP8</accession>
<keyword evidence="2" id="KW-1185">Reference proteome</keyword>
<dbReference type="EMBL" id="CP022984">
    <property type="protein sequence ID" value="ASV70193.1"/>
    <property type="molecule type" value="Genomic_DNA"/>
</dbReference>
<protein>
    <submittedName>
        <fullName evidence="1">Uncharacterized protein</fullName>
    </submittedName>
</protein>
<name>A0A248TPP8_9BACI</name>
<dbReference type="KEGG" id="bko:CKF48_23185"/>
<geneLocation type="plasmid" evidence="2">
    <name>pbkbdgp4a</name>
</geneLocation>
<organism evidence="1 2">
    <name type="scientific">Cytobacillus kochii</name>
    <dbReference type="NCBI Taxonomy" id="859143"/>
    <lineage>
        <taxon>Bacteria</taxon>
        <taxon>Bacillati</taxon>
        <taxon>Bacillota</taxon>
        <taxon>Bacilli</taxon>
        <taxon>Bacillales</taxon>
        <taxon>Bacillaceae</taxon>
        <taxon>Cytobacillus</taxon>
    </lineage>
</organism>
<dbReference type="AlphaFoldDB" id="A0A248TPP8"/>
<reference evidence="1 2" key="1">
    <citation type="submission" date="2017-08" db="EMBL/GenBank/DDBJ databases">
        <title>Complete Genome Sequence of Bacillus kochii Oregon-R-modENCODE STRAIN BDGP4, isolated from Drosophila melanogaster gut.</title>
        <authorList>
            <person name="Wan K.H."/>
            <person name="Yu C."/>
            <person name="Park S."/>
            <person name="Hammonds A.S."/>
            <person name="Booth B.W."/>
            <person name="Celniker S.E."/>
        </authorList>
    </citation>
    <scope>NUCLEOTIDE SEQUENCE [LARGE SCALE GENOMIC DNA]</scope>
    <source>
        <strain evidence="1 2">BDGP4</strain>
        <plasmid evidence="2">pbkbdgp4a</plasmid>
    </source>
</reference>
<dbReference type="Proteomes" id="UP000215137">
    <property type="component" value="Plasmid pBkBDGP4A"/>
</dbReference>
<sequence>MDSQNTNTDQEWAMVTRLISEEIYKDNELITGVGYSVSGKKMSYMSIQKLMAQKLSLLIMLLK</sequence>
<evidence type="ECO:0000313" key="2">
    <source>
        <dbReference type="Proteomes" id="UP000215137"/>
    </source>
</evidence>
<gene>
    <name evidence="1" type="ORF">CKF48_23185</name>
</gene>
<evidence type="ECO:0000313" key="1">
    <source>
        <dbReference type="EMBL" id="ASV70193.1"/>
    </source>
</evidence>
<keyword evidence="1" id="KW-0614">Plasmid</keyword>